<dbReference type="PRINTS" id="PR00364">
    <property type="entry name" value="DISEASERSIST"/>
</dbReference>
<feature type="domain" description="OmpR/PhoB-type" evidence="3">
    <location>
        <begin position="10"/>
        <end position="104"/>
    </location>
</feature>
<dbReference type="InterPro" id="IPR058852">
    <property type="entry name" value="HTH_77"/>
</dbReference>
<dbReference type="PANTHER" id="PTHR47691:SF3">
    <property type="entry name" value="HTH-TYPE TRANSCRIPTIONAL REGULATOR RV0890C-RELATED"/>
    <property type="match status" value="1"/>
</dbReference>
<dbReference type="GO" id="GO:0006355">
    <property type="term" value="P:regulation of DNA-templated transcription"/>
    <property type="evidence" value="ECO:0007669"/>
    <property type="project" value="InterPro"/>
</dbReference>
<accession>A0A328ADP9</accession>
<organism evidence="4 5">
    <name type="scientific">Phenylobacterium deserti</name>
    <dbReference type="NCBI Taxonomy" id="1914756"/>
    <lineage>
        <taxon>Bacteria</taxon>
        <taxon>Pseudomonadati</taxon>
        <taxon>Pseudomonadota</taxon>
        <taxon>Alphaproteobacteria</taxon>
        <taxon>Caulobacterales</taxon>
        <taxon>Caulobacteraceae</taxon>
        <taxon>Phenylobacterium</taxon>
    </lineage>
</organism>
<name>A0A328ADP9_9CAUL</name>
<dbReference type="InterPro" id="IPR001867">
    <property type="entry name" value="OmpR/PhoB-type_DNA-bd"/>
</dbReference>
<sequence>MLETSDTRPAAALHFAGFALFPAQRRVLRDDVAVPLGSRAFDILWALAEARGAVVPKAELMARAWPGLHVEEANLRVQIAGLRKALGPEDLVASVPGVGYSLATAVLDAASATPVRRDPDAVAAPELIGRGELLADLQQRFEHQRLVTLVGPGGVGKTSVARRHAGAAARTAFVDLSALADARLAASTLAVALGLPVMSSDPTPAIVRHLAGGDWLLVLDNCEHVVETVAGLAEQLLQACPTLAILATSREPLRCEGEWVLRLDALAAPPAGDLTAREALQYPAIQLLVTRAEAAWAGFTLTDADAPVAAELCRRLDGLPLALELAAARIEAFGLEGLAGQLHDHLELLSGGRRTALPRRQTIAAALDWSYALLSPAERQVLEALAVFRGPFSLAAAVEVSAGDDLSPAAVRAAVGELSAKSLLARERTGPRLTFRLLETTRIYAARKLQASPRAPEIAARHARHVQGLIAQANEDWNPAAHQAWAEVHGRIIDEVRAALAWRFSAGQDVQAAADLVAASASLWFQLVLLDEYIGWLERGLALPGASADSRMRMHAALAHAVVQARGLHPLVPQSFEACLALAEAQEDVRHQWIAVWGLAGEASMRADYRAALGFAERLTPVVQRTGSRDAQLVQRRLLALQTHMLGRHDRALDLVAEVLAEPCLEVASAFHSQVHLDQVCAMQVIEARALWLTGAADRARAVVDAALARAAAIENAFTEAYVLSAAACPVAFWRGDPDVETLIERLTRLSVGRSLVVYESWGHAFAAARRFRLGGPPPRVTAIKALDELAVIDARLLSDETVSRCQAGTVGWCAPEALRGQGLALAAAGDLASACARFEAAERLADQQGAAALALRAATSLLEHRPGDAAVRARLAERVGNLNEGRTTRDVRAAVALLA</sequence>
<dbReference type="Proteomes" id="UP000249725">
    <property type="component" value="Unassembled WGS sequence"/>
</dbReference>
<dbReference type="SUPFAM" id="SSF52540">
    <property type="entry name" value="P-loop containing nucleoside triphosphate hydrolases"/>
    <property type="match status" value="1"/>
</dbReference>
<dbReference type="PANTHER" id="PTHR47691">
    <property type="entry name" value="REGULATOR-RELATED"/>
    <property type="match status" value="1"/>
</dbReference>
<keyword evidence="5" id="KW-1185">Reference proteome</keyword>
<dbReference type="PROSITE" id="PS51755">
    <property type="entry name" value="OMPR_PHOB"/>
    <property type="match status" value="1"/>
</dbReference>
<proteinExistence type="predicted"/>
<reference evidence="5" key="1">
    <citation type="submission" date="2018-05" db="EMBL/GenBank/DDBJ databases">
        <authorList>
            <person name="Li X."/>
        </authorList>
    </citation>
    <scope>NUCLEOTIDE SEQUENCE [LARGE SCALE GENOMIC DNA]</scope>
    <source>
        <strain evidence="5">YIM 73061</strain>
    </source>
</reference>
<dbReference type="GO" id="GO:0003677">
    <property type="term" value="F:DNA binding"/>
    <property type="evidence" value="ECO:0007669"/>
    <property type="project" value="UniProtKB-UniRule"/>
</dbReference>
<dbReference type="GO" id="GO:0000160">
    <property type="term" value="P:phosphorelay signal transduction system"/>
    <property type="evidence" value="ECO:0007669"/>
    <property type="project" value="InterPro"/>
</dbReference>
<dbReference type="Gene3D" id="1.10.10.10">
    <property type="entry name" value="Winged helix-like DNA-binding domain superfamily/Winged helix DNA-binding domain"/>
    <property type="match status" value="1"/>
</dbReference>
<dbReference type="SMART" id="SM00862">
    <property type="entry name" value="Trans_reg_C"/>
    <property type="match status" value="1"/>
</dbReference>
<dbReference type="InterPro" id="IPR016032">
    <property type="entry name" value="Sig_transdc_resp-reg_C-effctor"/>
</dbReference>
<feature type="DNA-binding region" description="OmpR/PhoB-type" evidence="2">
    <location>
        <begin position="10"/>
        <end position="104"/>
    </location>
</feature>
<dbReference type="RefSeq" id="WP_111514990.1">
    <property type="nucleotide sequence ID" value="NZ_QFYR01000002.1"/>
</dbReference>
<evidence type="ECO:0000313" key="5">
    <source>
        <dbReference type="Proteomes" id="UP000249725"/>
    </source>
</evidence>
<dbReference type="Pfam" id="PF00486">
    <property type="entry name" value="Trans_reg_C"/>
    <property type="match status" value="1"/>
</dbReference>
<evidence type="ECO:0000259" key="3">
    <source>
        <dbReference type="PROSITE" id="PS51755"/>
    </source>
</evidence>
<dbReference type="InterPro" id="IPR036388">
    <property type="entry name" value="WH-like_DNA-bd_sf"/>
</dbReference>
<dbReference type="OrthoDB" id="4473689at2"/>
<keyword evidence="1 2" id="KW-0238">DNA-binding</keyword>
<dbReference type="SUPFAM" id="SSF46894">
    <property type="entry name" value="C-terminal effector domain of the bipartite response regulators"/>
    <property type="match status" value="1"/>
</dbReference>
<dbReference type="AlphaFoldDB" id="A0A328ADP9"/>
<dbReference type="Gene3D" id="3.40.50.300">
    <property type="entry name" value="P-loop containing nucleotide triphosphate hydrolases"/>
    <property type="match status" value="1"/>
</dbReference>
<evidence type="ECO:0000256" key="2">
    <source>
        <dbReference type="PROSITE-ProRule" id="PRU01091"/>
    </source>
</evidence>
<comment type="caution">
    <text evidence="4">The sequence shown here is derived from an EMBL/GenBank/DDBJ whole genome shotgun (WGS) entry which is preliminary data.</text>
</comment>
<dbReference type="EMBL" id="QFYR01000002">
    <property type="protein sequence ID" value="RAK52705.1"/>
    <property type="molecule type" value="Genomic_DNA"/>
</dbReference>
<protein>
    <recommendedName>
        <fullName evidence="3">OmpR/PhoB-type domain-containing protein</fullName>
    </recommendedName>
</protein>
<dbReference type="Pfam" id="PF25872">
    <property type="entry name" value="HTH_77"/>
    <property type="match status" value="1"/>
</dbReference>
<gene>
    <name evidence="4" type="ORF">DJ018_10960</name>
</gene>
<dbReference type="InterPro" id="IPR027417">
    <property type="entry name" value="P-loop_NTPase"/>
</dbReference>
<dbReference type="CDD" id="cd00383">
    <property type="entry name" value="trans_reg_C"/>
    <property type="match status" value="1"/>
</dbReference>
<evidence type="ECO:0000313" key="4">
    <source>
        <dbReference type="EMBL" id="RAK52705.1"/>
    </source>
</evidence>
<evidence type="ECO:0000256" key="1">
    <source>
        <dbReference type="ARBA" id="ARBA00023125"/>
    </source>
</evidence>